<gene>
    <name evidence="1" type="ORF">IZO911_LOCUS32079</name>
</gene>
<protein>
    <submittedName>
        <fullName evidence="1">Uncharacterized protein</fullName>
    </submittedName>
</protein>
<sequence length="618" mass="71537">MISTEVSVSDYISNFRVSDNDGQELRALDSISFNSYNYLSTSDNCIPCDSPYNIDPRVYIADKSEFDRYLPGFNGLKKETHRPRYKSDCFSQDGTVRKPRYVADQMGNHFVTLEILARIYGYIRIDWITISDKNGIRYSMPYKFQEDNESSDVSDCNPVYRRITPGDLGIIKLYLVLIKSKQEELKKIQSMDIFPPSEHTLKTTDPNNFEQKYSRAPKQLIRDYQLNQSQLAFTFCSISPDGQQLIPEWDTTVYSTVLTVSVSDYISNFRVSDNDGQELRALDSISFNSYNYLSTSDNCIPCDSPYNIDPRVYIADKSEFDRYLPGFNGLKNDTINGNQYCASNNSNPQLFKQSTFQNTQVQSKTNPIPLSQSIQVTLPKKPKDPLHEIRVVYDLEDTHRPRYKSDCFSQDGTVRKPRYVADQKGNHFVTLEVPTRIYGYIRIDWITIPDSNNTQYSMPYKFQEDNESSDVSDRNPVYRRITPEDLGIIKLYLVLIKSKQEELKKIQSMDVFPPSEYTLKTTDPNNFEQKYSRAPKQLIRDYQLNKSQLAFTFCSISPDGQQLIPEWESTVYSTVLEEEMPVASKKRAVTCPNCEHSFEITLDNADDTNYEKPKRRKK</sequence>
<proteinExistence type="predicted"/>
<name>A0A815B2V1_9BILA</name>
<dbReference type="AlphaFoldDB" id="A0A815B2V1"/>
<accession>A0A815B2V1</accession>
<dbReference type="Proteomes" id="UP000663860">
    <property type="component" value="Unassembled WGS sequence"/>
</dbReference>
<reference evidence="1" key="1">
    <citation type="submission" date="2021-02" db="EMBL/GenBank/DDBJ databases">
        <authorList>
            <person name="Nowell W R."/>
        </authorList>
    </citation>
    <scope>NUCLEOTIDE SEQUENCE</scope>
</reference>
<dbReference type="EMBL" id="CAJNOE010000545">
    <property type="protein sequence ID" value="CAF1264586.1"/>
    <property type="molecule type" value="Genomic_DNA"/>
</dbReference>
<comment type="caution">
    <text evidence="1">The sequence shown here is derived from an EMBL/GenBank/DDBJ whole genome shotgun (WGS) entry which is preliminary data.</text>
</comment>
<evidence type="ECO:0000313" key="2">
    <source>
        <dbReference type="Proteomes" id="UP000663860"/>
    </source>
</evidence>
<organism evidence="1 2">
    <name type="scientific">Adineta steineri</name>
    <dbReference type="NCBI Taxonomy" id="433720"/>
    <lineage>
        <taxon>Eukaryota</taxon>
        <taxon>Metazoa</taxon>
        <taxon>Spiralia</taxon>
        <taxon>Gnathifera</taxon>
        <taxon>Rotifera</taxon>
        <taxon>Eurotatoria</taxon>
        <taxon>Bdelloidea</taxon>
        <taxon>Adinetida</taxon>
        <taxon>Adinetidae</taxon>
        <taxon>Adineta</taxon>
    </lineage>
</organism>
<evidence type="ECO:0000313" key="1">
    <source>
        <dbReference type="EMBL" id="CAF1264586.1"/>
    </source>
</evidence>